<sequence length="316" mass="35587">MRYKQFKNADVLVSSLAVGTWAIGVDNYGQVDRQEAVKGIRAMIDGGVNLIDTAPCYGNGASEMIVGEAIREVPRDKILVSTKFGLVPDLYKGGYTRNASYKNVMREIESSLLNLKTDYLDFYFVHWPDLDTPIDETMAALSTLKKQGKIRFVGVSNFSEEQITEAEKYLKIDVQQPPFSMVNQKFTELLKWGAERNIDSLTYGSLGAGILSGAVRKLPEYEKGDLRITFYDFYKEPKFSLIMELLKTMDKIAEAHNKPVAQVAINWSTQKSFVGTALIGVRNEQEAKENCAAFDWSLSEKEMELLDKELTRLQIG</sequence>
<dbReference type="PROSITE" id="PS00062">
    <property type="entry name" value="ALDOKETO_REDUCTASE_2"/>
    <property type="match status" value="1"/>
</dbReference>
<protein>
    <submittedName>
        <fullName evidence="3">Predicted oxidoreductase</fullName>
    </submittedName>
</protein>
<dbReference type="Gene3D" id="3.20.20.100">
    <property type="entry name" value="NADP-dependent oxidoreductase domain"/>
    <property type="match status" value="1"/>
</dbReference>
<dbReference type="EMBL" id="FRFD01000004">
    <property type="protein sequence ID" value="SHO47511.1"/>
    <property type="molecule type" value="Genomic_DNA"/>
</dbReference>
<dbReference type="AlphaFoldDB" id="A0A1M7Y5I5"/>
<reference evidence="3 4" key="1">
    <citation type="submission" date="2016-12" db="EMBL/GenBank/DDBJ databases">
        <authorList>
            <person name="Song W.-J."/>
            <person name="Kurnit D.M."/>
        </authorList>
    </citation>
    <scope>NUCLEOTIDE SEQUENCE [LARGE SCALE GENOMIC DNA]</scope>
    <source>
        <strain evidence="3 4">DSM 12503</strain>
    </source>
</reference>
<dbReference type="RefSeq" id="WP_073588266.1">
    <property type="nucleotide sequence ID" value="NZ_FRFD01000004.1"/>
</dbReference>
<dbReference type="GO" id="GO:0005829">
    <property type="term" value="C:cytosol"/>
    <property type="evidence" value="ECO:0007669"/>
    <property type="project" value="TreeGrafter"/>
</dbReference>
<dbReference type="PANTHER" id="PTHR43364">
    <property type="entry name" value="NADH-SPECIFIC METHYLGLYOXAL REDUCTASE-RELATED"/>
    <property type="match status" value="1"/>
</dbReference>
<gene>
    <name evidence="3" type="ORF">SAMN02745217_01561</name>
</gene>
<dbReference type="Proteomes" id="UP000184612">
    <property type="component" value="Unassembled WGS sequence"/>
</dbReference>
<dbReference type="InterPro" id="IPR018170">
    <property type="entry name" value="Aldo/ket_reductase_CS"/>
</dbReference>
<dbReference type="PANTHER" id="PTHR43364:SF4">
    <property type="entry name" value="NAD(P)-LINKED OXIDOREDUCTASE SUPERFAMILY PROTEIN"/>
    <property type="match status" value="1"/>
</dbReference>
<organism evidence="3 4">
    <name type="scientific">Anaerocolumna xylanovorans DSM 12503</name>
    <dbReference type="NCBI Taxonomy" id="1121345"/>
    <lineage>
        <taxon>Bacteria</taxon>
        <taxon>Bacillati</taxon>
        <taxon>Bacillota</taxon>
        <taxon>Clostridia</taxon>
        <taxon>Lachnospirales</taxon>
        <taxon>Lachnospiraceae</taxon>
        <taxon>Anaerocolumna</taxon>
    </lineage>
</organism>
<evidence type="ECO:0000313" key="4">
    <source>
        <dbReference type="Proteomes" id="UP000184612"/>
    </source>
</evidence>
<dbReference type="OrthoDB" id="9804790at2"/>
<dbReference type="InterPro" id="IPR036812">
    <property type="entry name" value="NAD(P)_OxRdtase_dom_sf"/>
</dbReference>
<evidence type="ECO:0000259" key="2">
    <source>
        <dbReference type="Pfam" id="PF00248"/>
    </source>
</evidence>
<feature type="domain" description="NADP-dependent oxidoreductase" evidence="2">
    <location>
        <begin position="16"/>
        <end position="308"/>
    </location>
</feature>
<dbReference type="GO" id="GO:0016491">
    <property type="term" value="F:oxidoreductase activity"/>
    <property type="evidence" value="ECO:0007669"/>
    <property type="project" value="UniProtKB-KW"/>
</dbReference>
<keyword evidence="1" id="KW-0560">Oxidoreductase</keyword>
<dbReference type="InterPro" id="IPR050523">
    <property type="entry name" value="AKR_Detox_Biosynth"/>
</dbReference>
<accession>A0A1M7Y5I5</accession>
<evidence type="ECO:0000256" key="1">
    <source>
        <dbReference type="ARBA" id="ARBA00023002"/>
    </source>
</evidence>
<keyword evidence="4" id="KW-1185">Reference proteome</keyword>
<dbReference type="STRING" id="1121345.SAMN02745217_01561"/>
<dbReference type="SUPFAM" id="SSF51430">
    <property type="entry name" value="NAD(P)-linked oxidoreductase"/>
    <property type="match status" value="1"/>
</dbReference>
<proteinExistence type="predicted"/>
<name>A0A1M7Y5I5_9FIRM</name>
<dbReference type="InterPro" id="IPR023210">
    <property type="entry name" value="NADP_OxRdtase_dom"/>
</dbReference>
<dbReference type="Pfam" id="PF00248">
    <property type="entry name" value="Aldo_ket_red"/>
    <property type="match status" value="1"/>
</dbReference>
<dbReference type="CDD" id="cd19084">
    <property type="entry name" value="AKR_AKR11B1-like"/>
    <property type="match status" value="1"/>
</dbReference>
<evidence type="ECO:0000313" key="3">
    <source>
        <dbReference type="EMBL" id="SHO47511.1"/>
    </source>
</evidence>